<gene>
    <name evidence="1" type="ordered locus">Ecaj_0773</name>
</gene>
<sequence length="212" mass="23627">MVNSIFYTCNMFKGIVEDIGTVIQVRNTKNCDRRVSIKPSNFKFLSETKLGDSIGCSGICLSVVELNDDYFVTDVSDATLSITNATYWEEGTKVNLELPIRITDRLDGHFVQGHVDGIGKITSIIKVNSSHNIELHVPDTLLKYTITKGSIAINGVSLTINSISNGILSVNIIPHTWEKTTFQYSKVNDIINIEADILAKHLEQLYIYNIKT</sequence>
<dbReference type="EC" id="2.5.1.9" evidence="1"/>
<evidence type="ECO:0000313" key="2">
    <source>
        <dbReference type="Proteomes" id="UP000000435"/>
    </source>
</evidence>
<proteinExistence type="predicted"/>
<organism evidence="1 2">
    <name type="scientific">Ehrlichia canis (strain Jake)</name>
    <dbReference type="NCBI Taxonomy" id="269484"/>
    <lineage>
        <taxon>Bacteria</taxon>
        <taxon>Pseudomonadati</taxon>
        <taxon>Pseudomonadota</taxon>
        <taxon>Alphaproteobacteria</taxon>
        <taxon>Rickettsiales</taxon>
        <taxon>Anaplasmataceae</taxon>
        <taxon>Ehrlichia</taxon>
    </lineage>
</organism>
<accession>A0ACA6AWH4</accession>
<dbReference type="Proteomes" id="UP000000435">
    <property type="component" value="Chromosome"/>
</dbReference>
<evidence type="ECO:0000313" key="1">
    <source>
        <dbReference type="EMBL" id="AAZ68804.1"/>
    </source>
</evidence>
<name>A0ACA6AWH4_EHRCJ</name>
<reference evidence="2" key="1">
    <citation type="journal article" date="2006" name="J. Bacteriol.">
        <title>The genome of the obligately intracellular bacterium Ehrlichia canis reveals themes of complex membrane structure and immune evasion strategies.</title>
        <authorList>
            <person name="Mavromatis K."/>
            <person name="Doyle C.K."/>
            <person name="Lykidis A."/>
            <person name="Ivanova N."/>
            <person name="Francino M.P."/>
            <person name="Chain P."/>
            <person name="Shin M."/>
            <person name="Malfatti S."/>
            <person name="Larimer F."/>
            <person name="Copeland A."/>
            <person name="Detter J.C."/>
            <person name="Land M."/>
            <person name="Richardson P.M."/>
            <person name="Yu X.J."/>
            <person name="Walker D.H."/>
            <person name="McBride J.W."/>
            <person name="Kyrpides N.C."/>
        </authorList>
    </citation>
    <scope>NUCLEOTIDE SEQUENCE [LARGE SCALE GENOMIC DNA]</scope>
    <source>
        <strain evidence="2">Jake</strain>
    </source>
</reference>
<keyword evidence="2" id="KW-1185">Reference proteome</keyword>
<keyword evidence="1" id="KW-0808">Transferase</keyword>
<protein>
    <submittedName>
        <fullName evidence="1">Lumazine-binding protein</fullName>
        <ecNumber evidence="1">2.5.1.9</ecNumber>
    </submittedName>
</protein>
<dbReference type="EMBL" id="CP000107">
    <property type="protein sequence ID" value="AAZ68804.1"/>
    <property type="molecule type" value="Genomic_DNA"/>
</dbReference>